<feature type="compositionally biased region" description="Polar residues" evidence="1">
    <location>
        <begin position="64"/>
        <end position="73"/>
    </location>
</feature>
<dbReference type="EMBL" id="CADCUV010000132">
    <property type="protein sequence ID" value="CAA9425308.1"/>
    <property type="molecule type" value="Genomic_DNA"/>
</dbReference>
<reference evidence="2" key="1">
    <citation type="submission" date="2020-02" db="EMBL/GenBank/DDBJ databases">
        <authorList>
            <person name="Meier V. D."/>
        </authorList>
    </citation>
    <scope>NUCLEOTIDE SEQUENCE</scope>
    <source>
        <strain evidence="2">AVDCRST_MAG22</strain>
    </source>
</reference>
<proteinExistence type="predicted"/>
<feature type="region of interest" description="Disordered" evidence="1">
    <location>
        <begin position="1"/>
        <end position="127"/>
    </location>
</feature>
<organism evidence="2">
    <name type="scientific">uncultured Rubrobacteraceae bacterium</name>
    <dbReference type="NCBI Taxonomy" id="349277"/>
    <lineage>
        <taxon>Bacteria</taxon>
        <taxon>Bacillati</taxon>
        <taxon>Actinomycetota</taxon>
        <taxon>Rubrobacteria</taxon>
        <taxon>Rubrobacterales</taxon>
        <taxon>Rubrobacteraceae</taxon>
        <taxon>environmental samples</taxon>
    </lineage>
</organism>
<gene>
    <name evidence="2" type="ORF">AVDCRST_MAG22-2866</name>
</gene>
<evidence type="ECO:0000256" key="1">
    <source>
        <dbReference type="SAM" id="MobiDB-lite"/>
    </source>
</evidence>
<feature type="compositionally biased region" description="Low complexity" evidence="1">
    <location>
        <begin position="77"/>
        <end position="121"/>
    </location>
</feature>
<feature type="non-terminal residue" evidence="2">
    <location>
        <position position="1"/>
    </location>
</feature>
<feature type="compositionally biased region" description="Basic residues" evidence="1">
    <location>
        <begin position="25"/>
        <end position="42"/>
    </location>
</feature>
<feature type="non-terminal residue" evidence="2">
    <location>
        <position position="127"/>
    </location>
</feature>
<sequence>CTPRPINRPQRTAIRPTNAGPFAPRRPRSRHSSGAPWRRRSRGSSSPPPPGGSSRPCSTGATGAWSTCSSSQPWPSPRGCSSCSRSGPAPTTSPSGSGRSLKPSTRSCSSARCSSASTPSSAGTTRL</sequence>
<protein>
    <submittedName>
        <fullName evidence="2">Uncharacterized protein</fullName>
    </submittedName>
</protein>
<name>A0A6J4PTY6_9ACTN</name>
<dbReference type="AlphaFoldDB" id="A0A6J4PTY6"/>
<evidence type="ECO:0000313" key="2">
    <source>
        <dbReference type="EMBL" id="CAA9425308.1"/>
    </source>
</evidence>
<accession>A0A6J4PTY6</accession>